<dbReference type="InterPro" id="IPR036148">
    <property type="entry name" value="MmgE/PrpD_sf"/>
</dbReference>
<dbReference type="Pfam" id="PF19305">
    <property type="entry name" value="MmgE_PrpD_C"/>
    <property type="match status" value="1"/>
</dbReference>
<accession>A0A5N7MGI8</accession>
<organism evidence="4 5">
    <name type="scientific">Microvirga tunisiensis</name>
    <dbReference type="NCBI Taxonomy" id="2108360"/>
    <lineage>
        <taxon>Bacteria</taxon>
        <taxon>Pseudomonadati</taxon>
        <taxon>Pseudomonadota</taxon>
        <taxon>Alphaproteobacteria</taxon>
        <taxon>Hyphomicrobiales</taxon>
        <taxon>Methylobacteriaceae</taxon>
        <taxon>Microvirga</taxon>
    </lineage>
</organism>
<dbReference type="Pfam" id="PF03972">
    <property type="entry name" value="MmgE_PrpD_N"/>
    <property type="match status" value="1"/>
</dbReference>
<dbReference type="OrthoDB" id="5415580at2"/>
<dbReference type="Gene3D" id="1.10.4100.10">
    <property type="entry name" value="2-methylcitrate dehydratase PrpD"/>
    <property type="match status" value="1"/>
</dbReference>
<dbReference type="RefSeq" id="WP_152711827.1">
    <property type="nucleotide sequence ID" value="NZ_VOSJ01000064.1"/>
</dbReference>
<evidence type="ECO:0000259" key="3">
    <source>
        <dbReference type="Pfam" id="PF19305"/>
    </source>
</evidence>
<dbReference type="InterPro" id="IPR045336">
    <property type="entry name" value="MmgE_PrpD_N"/>
</dbReference>
<dbReference type="GO" id="GO:0016829">
    <property type="term" value="F:lyase activity"/>
    <property type="evidence" value="ECO:0007669"/>
    <property type="project" value="InterPro"/>
</dbReference>
<dbReference type="PANTHER" id="PTHR16943">
    <property type="entry name" value="2-METHYLCITRATE DEHYDRATASE-RELATED"/>
    <property type="match status" value="1"/>
</dbReference>
<dbReference type="InterPro" id="IPR005656">
    <property type="entry name" value="MmgE_PrpD"/>
</dbReference>
<keyword evidence="5" id="KW-1185">Reference proteome</keyword>
<evidence type="ECO:0000313" key="5">
    <source>
        <dbReference type="Proteomes" id="UP000403266"/>
    </source>
</evidence>
<dbReference type="SUPFAM" id="SSF103378">
    <property type="entry name" value="2-methylcitrate dehydratase PrpD"/>
    <property type="match status" value="1"/>
</dbReference>
<protein>
    <submittedName>
        <fullName evidence="4">MmgE/PrpD family protein</fullName>
    </submittedName>
</protein>
<sequence>MQTNATQALARFISKTGYDDLPREVVHETKRILLDVLGCALGSITLDKGRIAIRFARELGGRPEATIFGTKERVSSALAAFANGELMHATDHCPLLPPAHITPFVTSAPLALSEAKRVSGKTLITAVALAHEVASRVGLSLDPMRVTTGGPIAQAWGLGFDQFGATAGAAKILDLAETPALNALGLAGYIAPVPSHNKFLSSPRGGGMAKYGSAGWTAQGGVTAALLADLGYQGDRTILDGEFGFWAMTGSKQFDSQAIVAGLNENWKILRVMYKRWPCAGNLQAPLGALTKLVAEHDLKPGEIERILIKNEGQGLLPRFQYPNIDHHVDTQTNLAYNIALVAHRVAVSSDWQSERYINDSNIRTLMGKVVIEGYEKANEMRHQELVVEGRSYIERRPCFVEVSARGAKFTEEVEYAYWLSMDNPQYRATDEDLIRKFRANAGLTLPTHQVDRAVEKIMGIEELTEVEALFEELRA</sequence>
<dbReference type="Proteomes" id="UP000403266">
    <property type="component" value="Unassembled WGS sequence"/>
</dbReference>
<evidence type="ECO:0000259" key="2">
    <source>
        <dbReference type="Pfam" id="PF03972"/>
    </source>
</evidence>
<proteinExistence type="inferred from homology"/>
<dbReference type="PANTHER" id="PTHR16943:SF8">
    <property type="entry name" value="2-METHYLCITRATE DEHYDRATASE"/>
    <property type="match status" value="1"/>
</dbReference>
<dbReference type="EMBL" id="VOSK01000036">
    <property type="protein sequence ID" value="MPR25963.1"/>
    <property type="molecule type" value="Genomic_DNA"/>
</dbReference>
<dbReference type="InterPro" id="IPR042183">
    <property type="entry name" value="MmgE/PrpD_sf_1"/>
</dbReference>
<comment type="similarity">
    <text evidence="1">Belongs to the PrpD family.</text>
</comment>
<feature type="domain" description="MmgE/PrpD N-terminal" evidence="2">
    <location>
        <begin position="7"/>
        <end position="253"/>
    </location>
</feature>
<evidence type="ECO:0000256" key="1">
    <source>
        <dbReference type="ARBA" id="ARBA00006174"/>
    </source>
</evidence>
<dbReference type="AlphaFoldDB" id="A0A5N7MGI8"/>
<reference evidence="4 5" key="1">
    <citation type="journal article" date="2019" name="Syst. Appl. Microbiol.">
        <title>Microvirga tunisiensis sp. nov., a root nodule symbiotic bacterium isolated from Lupinus micranthus and L. luteus grown in Northern Tunisia.</title>
        <authorList>
            <person name="Msaddak A."/>
            <person name="Rejili M."/>
            <person name="Duran D."/>
            <person name="Mars M."/>
            <person name="Palacios J.M."/>
            <person name="Ruiz-Argueso T."/>
            <person name="Rey L."/>
            <person name="Imperial J."/>
        </authorList>
    </citation>
    <scope>NUCLEOTIDE SEQUENCE [LARGE SCALE GENOMIC DNA]</scope>
    <source>
        <strain evidence="4 5">Lmie10</strain>
    </source>
</reference>
<evidence type="ECO:0000313" key="4">
    <source>
        <dbReference type="EMBL" id="MPR25963.1"/>
    </source>
</evidence>
<comment type="caution">
    <text evidence="4">The sequence shown here is derived from an EMBL/GenBank/DDBJ whole genome shotgun (WGS) entry which is preliminary data.</text>
</comment>
<gene>
    <name evidence="4" type="ORF">FS320_12185</name>
</gene>
<name>A0A5N7MGI8_9HYPH</name>
<dbReference type="InterPro" id="IPR045337">
    <property type="entry name" value="MmgE_PrpD_C"/>
</dbReference>
<feature type="domain" description="MmgE/PrpD C-terminal" evidence="3">
    <location>
        <begin position="277"/>
        <end position="454"/>
    </location>
</feature>